<dbReference type="CDD" id="cd20699">
    <property type="entry name" value="CdiI_ECL-like"/>
    <property type="match status" value="1"/>
</dbReference>
<dbReference type="Proteomes" id="UP000028630">
    <property type="component" value="Unassembled WGS sequence"/>
</dbReference>
<evidence type="ECO:0000313" key="2">
    <source>
        <dbReference type="EMBL" id="KFB98697.1"/>
    </source>
</evidence>
<dbReference type="eggNOG" id="ENOG5032I04">
    <property type="taxonomic scope" value="Bacteria"/>
</dbReference>
<keyword evidence="3" id="KW-1185">Reference proteome</keyword>
<protein>
    <recommendedName>
        <fullName evidence="1">CdiI C-terminal domain-containing protein</fullName>
    </recommendedName>
</protein>
<dbReference type="EMBL" id="JMTB01000121">
    <property type="protein sequence ID" value="KFB98697.1"/>
    <property type="molecule type" value="Genomic_DNA"/>
</dbReference>
<organism evidence="2 3">
    <name type="scientific">Trabulsiella guamensis ATCC 49490</name>
    <dbReference type="NCBI Taxonomy" id="1005994"/>
    <lineage>
        <taxon>Bacteria</taxon>
        <taxon>Pseudomonadati</taxon>
        <taxon>Pseudomonadota</taxon>
        <taxon>Gammaproteobacteria</taxon>
        <taxon>Enterobacterales</taxon>
        <taxon>Enterobacteriaceae</taxon>
        <taxon>Trabulsiella</taxon>
    </lineage>
</organism>
<dbReference type="RefSeq" id="WP_038162386.1">
    <property type="nucleotide sequence ID" value="NZ_JMTB01000121.1"/>
</dbReference>
<comment type="caution">
    <text evidence="2">The sequence shown here is derived from an EMBL/GenBank/DDBJ whole genome shotgun (WGS) entry which is preliminary data.</text>
</comment>
<dbReference type="InterPro" id="IPR040509">
    <property type="entry name" value="CdiI_C"/>
</dbReference>
<reference evidence="3" key="1">
    <citation type="submission" date="2014-05" db="EMBL/GenBank/DDBJ databases">
        <title>ATOL: Assembling a taxonomically balanced genome-scale reconstruction of the evolutionary history of the Enterobacteriaceae.</title>
        <authorList>
            <person name="Plunkett G. III"/>
            <person name="Neeno-Eckwall E.C."/>
            <person name="Glasner J.D."/>
            <person name="Perna N.T."/>
        </authorList>
    </citation>
    <scope>NUCLEOTIDE SEQUENCE [LARGE SCALE GENOMIC DNA]</scope>
    <source>
        <strain evidence="3">ATCC 49490</strain>
    </source>
</reference>
<proteinExistence type="predicted"/>
<dbReference type="AlphaFoldDB" id="A0A084ZMK3"/>
<dbReference type="OrthoDB" id="3700386at2"/>
<accession>A0A084ZMK3</accession>
<dbReference type="Gene3D" id="3.30.2450.20">
    <property type="match status" value="1"/>
</dbReference>
<gene>
    <name evidence="2" type="ORF">GTGU_04367</name>
</gene>
<evidence type="ECO:0000259" key="1">
    <source>
        <dbReference type="Pfam" id="PF18228"/>
    </source>
</evidence>
<evidence type="ECO:0000313" key="3">
    <source>
        <dbReference type="Proteomes" id="UP000028630"/>
    </source>
</evidence>
<sequence length="151" mass="17655">MFGIFPDKNLVYIDGELASPASIVIDEFTEMMNIPLTYWSIDDYKLSWLRSLEYGLATKKHAVLAVSMYLPENVKFIFAWILYFHGDKTFIQNKVLFLDECEGFTATRINDFVQPRSTHTEDGIKISEWTIDFGGVIDFYKTLKQWEESRQ</sequence>
<dbReference type="Pfam" id="PF18228">
    <property type="entry name" value="CdiI_N"/>
    <property type="match status" value="1"/>
</dbReference>
<feature type="domain" description="CdiI C-terminal" evidence="1">
    <location>
        <begin position="35"/>
        <end position="133"/>
    </location>
</feature>
<dbReference type="InterPro" id="IPR053755">
    <property type="entry name" value="CDI_immunity_sf"/>
</dbReference>
<name>A0A084ZMK3_9ENTR</name>